<organism evidence="1 2">
    <name type="scientific">Plasmopara halstedii</name>
    <name type="common">Downy mildew of sunflower</name>
    <dbReference type="NCBI Taxonomy" id="4781"/>
    <lineage>
        <taxon>Eukaryota</taxon>
        <taxon>Sar</taxon>
        <taxon>Stramenopiles</taxon>
        <taxon>Oomycota</taxon>
        <taxon>Peronosporomycetes</taxon>
        <taxon>Peronosporales</taxon>
        <taxon>Peronosporaceae</taxon>
        <taxon>Plasmopara</taxon>
    </lineage>
</organism>
<evidence type="ECO:0000313" key="1">
    <source>
        <dbReference type="EMBL" id="CEG49769.1"/>
    </source>
</evidence>
<dbReference type="EMBL" id="CCYD01003090">
    <property type="protein sequence ID" value="CEG49769.1"/>
    <property type="molecule type" value="Genomic_DNA"/>
</dbReference>
<reference evidence="2" key="1">
    <citation type="submission" date="2014-09" db="EMBL/GenBank/DDBJ databases">
        <authorList>
            <person name="Sharma Rahul"/>
            <person name="Thines Marco"/>
        </authorList>
    </citation>
    <scope>NUCLEOTIDE SEQUENCE [LARGE SCALE GENOMIC DNA]</scope>
</reference>
<keyword evidence="2" id="KW-1185">Reference proteome</keyword>
<sequence length="137" mass="15815">MFTAHFDGTSQKSFILYTRTRKNVHVVPNYVRTENARERHTYRPGLEALGQTKKELNFVDVQQPQTTSALAVHAALLQIQPKVLFIIRSVSNHNLFSYETHWVSGAEWLSSQIILIWRQHTNALENNAVLFLLLETL</sequence>
<accession>A0A0P1B5V1</accession>
<name>A0A0P1B5V1_PLAHL</name>
<proteinExistence type="predicted"/>
<dbReference type="Proteomes" id="UP000054928">
    <property type="component" value="Unassembled WGS sequence"/>
</dbReference>
<dbReference type="RefSeq" id="XP_024586138.1">
    <property type="nucleotide sequence ID" value="XM_024720994.1"/>
</dbReference>
<protein>
    <submittedName>
        <fullName evidence="1">Uncharacterized protein</fullName>
    </submittedName>
</protein>
<dbReference type="AlphaFoldDB" id="A0A0P1B5V1"/>
<evidence type="ECO:0000313" key="2">
    <source>
        <dbReference type="Proteomes" id="UP000054928"/>
    </source>
</evidence>
<dbReference type="GeneID" id="36402570"/>